<dbReference type="RefSeq" id="WP_166535805.1">
    <property type="nucleotide sequence ID" value="NZ_JAABLM010000002.1"/>
</dbReference>
<evidence type="ECO:0000313" key="4">
    <source>
        <dbReference type="EMBL" id="NBL63978.1"/>
    </source>
</evidence>
<dbReference type="SUPFAM" id="SSF51004">
    <property type="entry name" value="C-terminal (heme d1) domain of cytochrome cd1-nitrite reductase"/>
    <property type="match status" value="1"/>
</dbReference>
<dbReference type="InterPro" id="IPR015943">
    <property type="entry name" value="WD40/YVTN_repeat-like_dom_sf"/>
</dbReference>
<comment type="caution">
    <text evidence="4">The sequence shown here is derived from an EMBL/GenBank/DDBJ whole genome shotgun (WGS) entry which is preliminary data.</text>
</comment>
<dbReference type="Gene3D" id="2.130.10.10">
    <property type="entry name" value="YVTN repeat-like/Quinoprotein amine dehydrogenase"/>
    <property type="match status" value="1"/>
</dbReference>
<dbReference type="Pfam" id="PF10282">
    <property type="entry name" value="Lactonase"/>
    <property type="match status" value="1"/>
</dbReference>
<gene>
    <name evidence="4" type="ORF">GV828_02055</name>
</gene>
<protein>
    <submittedName>
        <fullName evidence="4">Beta-propeller fold lactonase family protein</fullName>
    </submittedName>
</protein>
<dbReference type="EMBL" id="JAABLM010000002">
    <property type="protein sequence ID" value="NBL63978.1"/>
    <property type="molecule type" value="Genomic_DNA"/>
</dbReference>
<organism evidence="4 5">
    <name type="scientific">Flavobacterium ichthyis</name>
    <dbReference type="NCBI Taxonomy" id="2698827"/>
    <lineage>
        <taxon>Bacteria</taxon>
        <taxon>Pseudomonadati</taxon>
        <taxon>Bacteroidota</taxon>
        <taxon>Flavobacteriia</taxon>
        <taxon>Flavobacteriales</taxon>
        <taxon>Flavobacteriaceae</taxon>
        <taxon>Flavobacterium</taxon>
    </lineage>
</organism>
<dbReference type="InterPro" id="IPR011048">
    <property type="entry name" value="Haem_d1_sf"/>
</dbReference>
<evidence type="ECO:0000256" key="3">
    <source>
        <dbReference type="SAM" id="SignalP"/>
    </source>
</evidence>
<feature type="signal peptide" evidence="3">
    <location>
        <begin position="1"/>
        <end position="19"/>
    </location>
</feature>
<accession>A0ABW9Z563</accession>
<keyword evidence="2" id="KW-0313">Glucose metabolism</keyword>
<comment type="similarity">
    <text evidence="1">Belongs to the cycloisomerase 2 family.</text>
</comment>
<keyword evidence="3" id="KW-0732">Signal</keyword>
<dbReference type="InterPro" id="IPR050282">
    <property type="entry name" value="Cycloisomerase_2"/>
</dbReference>
<dbReference type="InterPro" id="IPR019405">
    <property type="entry name" value="Lactonase_7-beta_prop"/>
</dbReference>
<name>A0ABW9Z563_9FLAO</name>
<keyword evidence="2" id="KW-0119">Carbohydrate metabolism</keyword>
<dbReference type="PANTHER" id="PTHR30344:SF1">
    <property type="entry name" value="6-PHOSPHOGLUCONOLACTONASE"/>
    <property type="match status" value="1"/>
</dbReference>
<evidence type="ECO:0000256" key="2">
    <source>
        <dbReference type="ARBA" id="ARBA00022526"/>
    </source>
</evidence>
<dbReference type="PANTHER" id="PTHR30344">
    <property type="entry name" value="6-PHOSPHOGLUCONOLACTONASE-RELATED"/>
    <property type="match status" value="1"/>
</dbReference>
<feature type="chain" id="PRO_5045263584" evidence="3">
    <location>
        <begin position="20"/>
        <end position="370"/>
    </location>
</feature>
<sequence>MKKTALLFLVFSSAISLKAQDKIYNLIIGTYTNNCDSKGIYVYDFSTDFGDFALKNSTENIKNPSYLTVSSDSKNIYSVNENGENSTISAFSYNSKSGKIDLLNQQNSYGADPCFIIADEKNIIVANYSGGNISVFGIEKNGEAGNLKQLIQHEGNSLNKERQEKAHVHQVVFSPDKKYIVVNDLGVDKIFVYKYNPTSTDKILEQKSIIETKPGSGPRHLTFSNDGKFVYVLGELDGNISSYKYSNGNLRKMEETTLLPKDFKGKIGAADIHISPNGKFLYATNRGDANTISTFAINKKGGLNIVNHSSTKGKSPRNFVIDPTGKFLLVANQDSNNVVIFRIDPQTGKLVDTGKRIEVCSPVCLVFGKQ</sequence>
<keyword evidence="5" id="KW-1185">Reference proteome</keyword>
<evidence type="ECO:0000256" key="1">
    <source>
        <dbReference type="ARBA" id="ARBA00005564"/>
    </source>
</evidence>
<evidence type="ECO:0000313" key="5">
    <source>
        <dbReference type="Proteomes" id="UP000798602"/>
    </source>
</evidence>
<reference evidence="5" key="1">
    <citation type="submission" date="2020-01" db="EMBL/GenBank/DDBJ databases">
        <title>Sphingomonas sp. strain CSW-10.</title>
        <authorList>
            <person name="Chen W.-M."/>
        </authorList>
    </citation>
    <scope>NUCLEOTIDE SEQUENCE [LARGE SCALE GENOMIC DNA]</scope>
    <source>
        <strain evidence="5">NST-5</strain>
    </source>
</reference>
<proteinExistence type="inferred from homology"/>
<dbReference type="Proteomes" id="UP000798602">
    <property type="component" value="Unassembled WGS sequence"/>
</dbReference>